<dbReference type="EMBL" id="KL250645">
    <property type="protein sequence ID" value="KGB34952.1"/>
    <property type="molecule type" value="Genomic_DNA"/>
</dbReference>
<dbReference type="PANTHER" id="PTHR22807:SF4">
    <property type="entry name" value="28S RRNA (CYTOSINE-C(5))-METHYLTRANSFERASE"/>
    <property type="match status" value="1"/>
</dbReference>
<dbReference type="STRING" id="6185.A0A094ZLP2"/>
<dbReference type="RefSeq" id="XP_012794716.1">
    <property type="nucleotide sequence ID" value="XM_012939262.2"/>
</dbReference>
<evidence type="ECO:0000313" key="9">
    <source>
        <dbReference type="EMBL" id="KGB34952.1"/>
    </source>
</evidence>
<dbReference type="KEGG" id="shx:MS3_00009692"/>
<organism evidence="9">
    <name type="scientific">Schistosoma haematobium</name>
    <name type="common">Blood fluke</name>
    <dbReference type="NCBI Taxonomy" id="6185"/>
    <lineage>
        <taxon>Eukaryota</taxon>
        <taxon>Metazoa</taxon>
        <taxon>Spiralia</taxon>
        <taxon>Lophotrochozoa</taxon>
        <taxon>Platyhelminthes</taxon>
        <taxon>Trematoda</taxon>
        <taxon>Digenea</taxon>
        <taxon>Strigeidida</taxon>
        <taxon>Schistosomatoidea</taxon>
        <taxon>Schistosomatidae</taxon>
        <taxon>Schistosoma</taxon>
    </lineage>
</organism>
<feature type="domain" description="SAM-dependent MTase RsmB/NOP-type" evidence="7">
    <location>
        <begin position="149"/>
        <end position="509"/>
    </location>
</feature>
<dbReference type="Proteomes" id="UP000471633">
    <property type="component" value="Unassembled WGS sequence"/>
</dbReference>
<evidence type="ECO:0000256" key="3">
    <source>
        <dbReference type="ARBA" id="ARBA00022691"/>
    </source>
</evidence>
<dbReference type="InterPro" id="IPR001678">
    <property type="entry name" value="MeTrfase_RsmB-F_NOP2_dom"/>
</dbReference>
<keyword evidence="2 5" id="KW-0808">Transferase</keyword>
<evidence type="ECO:0000259" key="6">
    <source>
        <dbReference type="PROSITE" id="PS51675"/>
    </source>
</evidence>
<dbReference type="EMBL" id="AMPZ03000008">
    <property type="protein sequence ID" value="KAH9579593.1"/>
    <property type="molecule type" value="Genomic_DNA"/>
</dbReference>
<protein>
    <submittedName>
        <fullName evidence="8">28S rRNA (Cytosine-C(5))-methyltransferase</fullName>
    </submittedName>
    <submittedName>
        <fullName evidence="9">Putative methyltransferase NSUN5</fullName>
    </submittedName>
</protein>
<dbReference type="Pfam" id="PF01189">
    <property type="entry name" value="Methyltr_RsmB-F"/>
    <property type="match status" value="1"/>
</dbReference>
<dbReference type="Pfam" id="PF21148">
    <property type="entry name" value="NSUN5_fdxn-like"/>
    <property type="match status" value="1"/>
</dbReference>
<dbReference type="GO" id="GO:0008173">
    <property type="term" value="F:RNA methyltransferase activity"/>
    <property type="evidence" value="ECO:0007669"/>
    <property type="project" value="InterPro"/>
</dbReference>
<dbReference type="CTD" id="24590807"/>
<evidence type="ECO:0000313" key="8">
    <source>
        <dbReference type="EMBL" id="KAH9579593.1"/>
    </source>
</evidence>
<evidence type="ECO:0000256" key="5">
    <source>
        <dbReference type="PROSITE-ProRule" id="PRU01023"/>
    </source>
</evidence>
<dbReference type="InterPro" id="IPR028564">
    <property type="entry name" value="MT_TRM10-typ"/>
</dbReference>
<dbReference type="InterPro" id="IPR038459">
    <property type="entry name" value="MT_TRM10-typ_sf"/>
</dbReference>
<evidence type="ECO:0000256" key="4">
    <source>
        <dbReference type="ARBA" id="ARBA00022884"/>
    </source>
</evidence>
<dbReference type="Gene3D" id="3.40.1280.30">
    <property type="match status" value="1"/>
</dbReference>
<dbReference type="SUPFAM" id="SSF53335">
    <property type="entry name" value="S-adenosyl-L-methionine-dependent methyltransferases"/>
    <property type="match status" value="1"/>
</dbReference>
<dbReference type="Gene3D" id="3.30.70.1170">
    <property type="entry name" value="Sun protein, domain 3"/>
    <property type="match status" value="1"/>
</dbReference>
<reference evidence="8" key="4">
    <citation type="journal article" date="2022" name="PLoS Pathog.">
        <title>Chromosome-level genome of Schistosoma haematobium underpins genome-wide explorations of molecular variation.</title>
        <authorList>
            <person name="Stroehlein A.J."/>
            <person name="Korhonen P.K."/>
            <person name="Lee V.V."/>
            <person name="Ralph S.A."/>
            <person name="Mentink-Kane M."/>
            <person name="You H."/>
            <person name="McManus D.P."/>
            <person name="Tchuente L.T."/>
            <person name="Stothard J.R."/>
            <person name="Kaur P."/>
            <person name="Dudchenko O."/>
            <person name="Aiden E.L."/>
            <person name="Yang B."/>
            <person name="Yang H."/>
            <person name="Emery A.M."/>
            <person name="Webster B.L."/>
            <person name="Brindley P.J."/>
            <person name="Rollinson D."/>
            <person name="Chang B.C.H."/>
            <person name="Gasser R.B."/>
            <person name="Young N.D."/>
        </authorList>
    </citation>
    <scope>NUCLEOTIDE SEQUENCE</scope>
</reference>
<feature type="binding site" evidence="5">
    <location>
        <begin position="265"/>
        <end position="271"/>
    </location>
    <ligand>
        <name>S-adenosyl-L-methionine</name>
        <dbReference type="ChEBI" id="CHEBI:59789"/>
    </ligand>
</feature>
<comment type="caution">
    <text evidence="5">Lacks conserved residue(s) required for the propagation of feature annotation.</text>
</comment>
<evidence type="ECO:0000256" key="1">
    <source>
        <dbReference type="ARBA" id="ARBA00022603"/>
    </source>
</evidence>
<gene>
    <name evidence="8" type="primary">NSUN5_1</name>
    <name evidence="8" type="ORF">MS3_00009692</name>
    <name evidence="9" type="ORF">MS3_03185</name>
</gene>
<dbReference type="PROSITE" id="PS51686">
    <property type="entry name" value="SAM_MT_RSMB_NOP"/>
    <property type="match status" value="1"/>
</dbReference>
<reference evidence="8" key="2">
    <citation type="journal article" date="2019" name="Gigascience">
        <title>High-quality Schistosoma haematobium genome achieved by single-molecule and long-range sequencing.</title>
        <authorList>
            <person name="Stroehlein A.J."/>
            <person name="Korhonen P.K."/>
            <person name="Chong T.M."/>
            <person name="Lim Y.L."/>
            <person name="Chan K.G."/>
            <person name="Webster B."/>
            <person name="Rollinson D."/>
            <person name="Brindley P.J."/>
            <person name="Gasser R.B."/>
            <person name="Young N.D."/>
        </authorList>
    </citation>
    <scope>NUCLEOTIDE SEQUENCE</scope>
</reference>
<dbReference type="PRINTS" id="PR02008">
    <property type="entry name" value="RCMTFAMILY"/>
</dbReference>
<keyword evidence="10" id="KW-1185">Reference proteome</keyword>
<dbReference type="AlphaFoldDB" id="A0A094ZLP2"/>
<reference evidence="8" key="3">
    <citation type="submission" date="2021-06" db="EMBL/GenBank/DDBJ databases">
        <title>Chromosome-level genome assembly for S. haematobium.</title>
        <authorList>
            <person name="Stroehlein A.J."/>
        </authorList>
    </citation>
    <scope>NUCLEOTIDE SEQUENCE</scope>
</reference>
<dbReference type="GeneID" id="24590807"/>
<dbReference type="GO" id="GO:0070475">
    <property type="term" value="P:rRNA base methylation"/>
    <property type="evidence" value="ECO:0007669"/>
    <property type="project" value="TreeGrafter"/>
</dbReference>
<comment type="similarity">
    <text evidence="5">Belongs to the class I-like SAM-binding methyltransferase superfamily. RsmB/NOP family.</text>
</comment>
<keyword evidence="3 5" id="KW-0949">S-adenosyl-L-methionine</keyword>
<dbReference type="InterPro" id="IPR049561">
    <property type="entry name" value="NSUN5_7_fdxn-like"/>
</dbReference>
<dbReference type="InterPro" id="IPR049560">
    <property type="entry name" value="MeTrfase_RsmB-F_NOP2_cat"/>
</dbReference>
<proteinExistence type="inferred from homology"/>
<dbReference type="InterPro" id="IPR029063">
    <property type="entry name" value="SAM-dependent_MTases_sf"/>
</dbReference>
<dbReference type="PROSITE" id="PS51675">
    <property type="entry name" value="SAM_MT_TRM10"/>
    <property type="match status" value="1"/>
</dbReference>
<sequence length="867" mass="99416">MKNDLSIFYTEAAYLVCVVKGQVCRLKTGLYTNKFTSNLRKIYALASKTLSSYGILLQTLKKANLQPTTKIIHLSSKNNPNNNNDDNDLHACAHCYLIVLIHDLLKEKKISHHFLLSQIHELTKDSLAVKKLRHAYQSVDKSFKSQTENQRQNKGLLPCYARVNFLKTTLADVIEKLETCGLKHVEYNRSETSYRKFRKKVYKLDRGEFMLDYHLPHLLLVFPSGTALHDLELYKSRSLLIQDKASCFSPEILQPDPNSDVLDACAAPGNKTLQLVSMLSNKSTIFAVDRDPNRFRRFTENLIVNGVERLSIMDWSNSNKQNNKHRKSVQSSQPSVEAYCSDFLSIDPYNPKFSNVQSILLDPSCSGSGLSIRQPDGGEQYEKCTYKDSNNYTDEYNEEYTSRLKRLSNLQAMLLKHALKFPNVQRVVYSTCSIHPEENEAVVREIVDYASDKFYLETIWPYIESSSNSINQPIWKHRGLSDIYQCESCIRSSEKDLTNGFFVALFIKYKSNNSLNVTSLPPPSSSIMTTELSYLISSLLKVSLIIMNTEHLENVESETNKESVSKRANRKLDQYLKRKEARRVTRKACKERRKLRQQQQQQQSSCVVVDDVNNDTCISTENNLSIPNDTFTSHKIQRLKMSESLCQTKVVIDCAYDHLMSFKDICKLASQVANCYSINRRAKHPVQLYITGLGSNNTTETNINNKDNLLAEGKCISTRLYDRLKLSNCESWDVNLCEDDFTKLFSADKIVYLCAESEYLLPEHFNTKYQTNLINNETIQFTQDDIYVIGGLIDHNRLKGYCYQQAIERGYRTARLPLKEINLHIEGRFVLSTLHVFQALCPVLSGTKTWLESLKQAIPPRKLMVCV</sequence>
<keyword evidence="1 5" id="KW-0489">Methyltransferase</keyword>
<feature type="domain" description="SAM-dependent MTase TRM10-type" evidence="6">
    <location>
        <begin position="632"/>
        <end position="865"/>
    </location>
</feature>
<dbReference type="InterPro" id="IPR023267">
    <property type="entry name" value="RCMT"/>
</dbReference>
<evidence type="ECO:0000259" key="7">
    <source>
        <dbReference type="PROSITE" id="PS51686"/>
    </source>
</evidence>
<dbReference type="GO" id="GO:0005730">
    <property type="term" value="C:nucleolus"/>
    <property type="evidence" value="ECO:0007669"/>
    <property type="project" value="TreeGrafter"/>
</dbReference>
<evidence type="ECO:0000313" key="10">
    <source>
        <dbReference type="Proteomes" id="UP000471633"/>
    </source>
</evidence>
<feature type="active site" description="Nucleophile" evidence="5">
    <location>
        <position position="432"/>
    </location>
</feature>
<reference evidence="9" key="1">
    <citation type="journal article" date="2012" name="Nat. Genet.">
        <title>Whole-genome sequence of Schistosoma haematobium.</title>
        <authorList>
            <person name="Young N.D."/>
            <person name="Jex A.R."/>
            <person name="Li B."/>
            <person name="Liu S."/>
            <person name="Yang L."/>
            <person name="Xiong Z."/>
            <person name="Li Y."/>
            <person name="Cantacessi C."/>
            <person name="Hall R.S."/>
            <person name="Xu X."/>
            <person name="Chen F."/>
            <person name="Wu X."/>
            <person name="Zerlotini A."/>
            <person name="Oliveira G."/>
            <person name="Hofmann A."/>
            <person name="Zhang G."/>
            <person name="Fang X."/>
            <person name="Kang Y."/>
            <person name="Campbell B.E."/>
            <person name="Loukas A."/>
            <person name="Ranganathan S."/>
            <person name="Rollinson D."/>
            <person name="Rinaldi G."/>
            <person name="Brindley P.J."/>
            <person name="Yang H."/>
            <person name="Wang J."/>
            <person name="Wang J."/>
            <person name="Gasser R.B."/>
        </authorList>
    </citation>
    <scope>NUCLEOTIDE SEQUENCE [LARGE SCALE GENOMIC DNA]</scope>
</reference>
<name>A0A094ZLP2_SCHHA</name>
<keyword evidence="4 5" id="KW-0694">RNA-binding</keyword>
<evidence type="ECO:0000256" key="2">
    <source>
        <dbReference type="ARBA" id="ARBA00022679"/>
    </source>
</evidence>
<accession>A0A094ZLP2</accession>
<dbReference type="GO" id="GO:0003723">
    <property type="term" value="F:RNA binding"/>
    <property type="evidence" value="ECO:0007669"/>
    <property type="project" value="UniProtKB-UniRule"/>
</dbReference>
<feature type="binding site" evidence="5">
    <location>
        <position position="362"/>
    </location>
    <ligand>
        <name>S-adenosyl-L-methionine</name>
        <dbReference type="ChEBI" id="CHEBI:59789"/>
    </ligand>
</feature>
<dbReference type="PANTHER" id="PTHR22807">
    <property type="entry name" value="NOP2 YEAST -RELATED NOL1/NOP2/FMU SUN DOMAIN-CONTAINING"/>
    <property type="match status" value="1"/>
</dbReference>
<feature type="binding site" evidence="5">
    <location>
        <position position="289"/>
    </location>
    <ligand>
        <name>S-adenosyl-L-methionine</name>
        <dbReference type="ChEBI" id="CHEBI:59789"/>
    </ligand>
</feature>
<dbReference type="Gene3D" id="3.40.50.150">
    <property type="entry name" value="Vaccinia Virus protein VP39"/>
    <property type="match status" value="1"/>
</dbReference>